<dbReference type="PROSITE" id="PS50026">
    <property type="entry name" value="EGF_3"/>
    <property type="match status" value="1"/>
</dbReference>
<keyword evidence="3" id="KW-0677">Repeat</keyword>
<keyword evidence="2" id="KW-0732">Signal</keyword>
<dbReference type="InterPro" id="IPR000152">
    <property type="entry name" value="EGF-type_Asp/Asn_hydroxyl_site"/>
</dbReference>
<accession>A0ABQ9EEF7</accession>
<dbReference type="SUPFAM" id="SSF57196">
    <property type="entry name" value="EGF/Laminin"/>
    <property type="match status" value="1"/>
</dbReference>
<dbReference type="Gene3D" id="2.10.25.10">
    <property type="entry name" value="Laminin"/>
    <property type="match status" value="1"/>
</dbReference>
<dbReference type="PRINTS" id="PR00010">
    <property type="entry name" value="EGFBLOOD"/>
</dbReference>
<evidence type="ECO:0000313" key="9">
    <source>
        <dbReference type="Proteomes" id="UP001217089"/>
    </source>
</evidence>
<dbReference type="InterPro" id="IPR051355">
    <property type="entry name" value="Notch/Slit_guidance"/>
</dbReference>
<dbReference type="InterPro" id="IPR000742">
    <property type="entry name" value="EGF"/>
</dbReference>
<dbReference type="SMART" id="SM00181">
    <property type="entry name" value="EGF"/>
    <property type="match status" value="1"/>
</dbReference>
<gene>
    <name evidence="8" type="ORF">KUTeg_018647</name>
</gene>
<proteinExistence type="predicted"/>
<organism evidence="8 9">
    <name type="scientific">Tegillarca granosa</name>
    <name type="common">Malaysian cockle</name>
    <name type="synonym">Anadara granosa</name>
    <dbReference type="NCBI Taxonomy" id="220873"/>
    <lineage>
        <taxon>Eukaryota</taxon>
        <taxon>Metazoa</taxon>
        <taxon>Spiralia</taxon>
        <taxon>Lophotrochozoa</taxon>
        <taxon>Mollusca</taxon>
        <taxon>Bivalvia</taxon>
        <taxon>Autobranchia</taxon>
        <taxon>Pteriomorphia</taxon>
        <taxon>Arcoida</taxon>
        <taxon>Arcoidea</taxon>
        <taxon>Arcidae</taxon>
        <taxon>Tegillarca</taxon>
    </lineage>
</organism>
<dbReference type="PANTHER" id="PTHR45836:SF23">
    <property type="entry name" value="NEUROGENIC LOCUS NOTCH HOMOLOG PROTEIN 1"/>
    <property type="match status" value="1"/>
</dbReference>
<sequence length="382" mass="41313">MSAVLDKKQNQASIPFNADPKDKILLDCCLTATENRAGFYVHLTDGDVDERASSPCQNGDVDECASSPCQIGDVDEYVSSPCQNGDVDECASSPYVDECASSPYVDECATSPCQIGDVDEYVSSPCQNGDVDEFASSPCQNDDIDECTSSPCQNDDVDECARSPCQIGDVDECATSPCQIGDVDEYASSPCQNGDVDECASLPCQNGDVDECASLPCQNGDVNECASSPCQNGGVCVDQVNGFGCLCPVMYEGIQCESLSAQYTTKPPRMDPTSCYLCSDGTPFFCENSVTKSRCPDSSDQYCANIIINNADGSRYIDRRCANETYCKNHWIHDSKTRSDCTSYDSNIESKPPNGKTYDHFGAIWVDLEPKHPEVLVQLNTQ</sequence>
<dbReference type="EMBL" id="JARBDR010000908">
    <property type="protein sequence ID" value="KAJ8303724.1"/>
    <property type="molecule type" value="Genomic_DNA"/>
</dbReference>
<protein>
    <recommendedName>
        <fullName evidence="7">EGF-like domain-containing protein</fullName>
    </recommendedName>
</protein>
<feature type="domain" description="EGF-like" evidence="7">
    <location>
        <begin position="221"/>
        <end position="257"/>
    </location>
</feature>
<dbReference type="PANTHER" id="PTHR45836">
    <property type="entry name" value="SLIT HOMOLOG"/>
    <property type="match status" value="1"/>
</dbReference>
<evidence type="ECO:0000256" key="4">
    <source>
        <dbReference type="ARBA" id="ARBA00023157"/>
    </source>
</evidence>
<evidence type="ECO:0000256" key="2">
    <source>
        <dbReference type="ARBA" id="ARBA00022729"/>
    </source>
</evidence>
<name>A0ABQ9EEF7_TEGGR</name>
<keyword evidence="9" id="KW-1185">Reference proteome</keyword>
<keyword evidence="4 6" id="KW-1015">Disulfide bond</keyword>
<evidence type="ECO:0000256" key="6">
    <source>
        <dbReference type="PROSITE-ProRule" id="PRU00076"/>
    </source>
</evidence>
<dbReference type="PROSITE" id="PS01187">
    <property type="entry name" value="EGF_CA"/>
    <property type="match status" value="1"/>
</dbReference>
<evidence type="ECO:0000256" key="5">
    <source>
        <dbReference type="ARBA" id="ARBA00023180"/>
    </source>
</evidence>
<keyword evidence="1 6" id="KW-0245">EGF-like domain</keyword>
<evidence type="ECO:0000313" key="8">
    <source>
        <dbReference type="EMBL" id="KAJ8303724.1"/>
    </source>
</evidence>
<reference evidence="8 9" key="1">
    <citation type="submission" date="2022-12" db="EMBL/GenBank/DDBJ databases">
        <title>Chromosome-level genome of Tegillarca granosa.</title>
        <authorList>
            <person name="Kim J."/>
        </authorList>
    </citation>
    <scope>NUCLEOTIDE SEQUENCE [LARGE SCALE GENOMIC DNA]</scope>
    <source>
        <strain evidence="8">Teg-2019</strain>
        <tissue evidence="8">Adductor muscle</tissue>
    </source>
</reference>
<keyword evidence="5" id="KW-0325">Glycoprotein</keyword>
<comment type="caution">
    <text evidence="8">The sequence shown here is derived from an EMBL/GenBank/DDBJ whole genome shotgun (WGS) entry which is preliminary data.</text>
</comment>
<feature type="non-terminal residue" evidence="8">
    <location>
        <position position="382"/>
    </location>
</feature>
<dbReference type="PROSITE" id="PS00022">
    <property type="entry name" value="EGF_1"/>
    <property type="match status" value="1"/>
</dbReference>
<evidence type="ECO:0000259" key="7">
    <source>
        <dbReference type="PROSITE" id="PS50026"/>
    </source>
</evidence>
<evidence type="ECO:0000256" key="3">
    <source>
        <dbReference type="ARBA" id="ARBA00022737"/>
    </source>
</evidence>
<dbReference type="InterPro" id="IPR001881">
    <property type="entry name" value="EGF-like_Ca-bd_dom"/>
</dbReference>
<dbReference type="PROSITE" id="PS00010">
    <property type="entry name" value="ASX_HYDROXYL"/>
    <property type="match status" value="1"/>
</dbReference>
<evidence type="ECO:0000256" key="1">
    <source>
        <dbReference type="ARBA" id="ARBA00022536"/>
    </source>
</evidence>
<comment type="caution">
    <text evidence="6">Lacks conserved residue(s) required for the propagation of feature annotation.</text>
</comment>
<dbReference type="Proteomes" id="UP001217089">
    <property type="component" value="Unassembled WGS sequence"/>
</dbReference>
<dbReference type="InterPro" id="IPR018097">
    <property type="entry name" value="EGF_Ca-bd_CS"/>
</dbReference>
<dbReference type="CDD" id="cd00054">
    <property type="entry name" value="EGF_CA"/>
    <property type="match status" value="1"/>
</dbReference>
<dbReference type="SMART" id="SM00179">
    <property type="entry name" value="EGF_CA"/>
    <property type="match status" value="1"/>
</dbReference>
<feature type="disulfide bond" evidence="6">
    <location>
        <begin position="247"/>
        <end position="256"/>
    </location>
</feature>